<gene>
    <name evidence="3" type="ORF">F8O05_06170</name>
</gene>
<evidence type="ECO:0000313" key="3">
    <source>
        <dbReference type="EMBL" id="KAB1643470.1"/>
    </source>
</evidence>
<name>A0A7J5BBE8_9MICO</name>
<dbReference type="EMBL" id="WBKB01000003">
    <property type="protein sequence ID" value="KAB1643470.1"/>
    <property type="molecule type" value="Genomic_DNA"/>
</dbReference>
<protein>
    <recommendedName>
        <fullName evidence="5">PQQ-binding-like beta-propeller repeat protein</fullName>
    </recommendedName>
</protein>
<feature type="region of interest" description="Disordered" evidence="1">
    <location>
        <begin position="30"/>
        <end position="63"/>
    </location>
</feature>
<feature type="signal peptide" evidence="2">
    <location>
        <begin position="1"/>
        <end position="25"/>
    </location>
</feature>
<evidence type="ECO:0008006" key="5">
    <source>
        <dbReference type="Google" id="ProtNLM"/>
    </source>
</evidence>
<dbReference type="RefSeq" id="WP_158051885.1">
    <property type="nucleotide sequence ID" value="NZ_WBKB01000003.1"/>
</dbReference>
<dbReference type="AlphaFoldDB" id="A0A7J5BBE8"/>
<dbReference type="OrthoDB" id="3250815at2"/>
<comment type="caution">
    <text evidence="3">The sequence shown here is derived from an EMBL/GenBank/DDBJ whole genome shotgun (WGS) entry which is preliminary data.</text>
</comment>
<organism evidence="3 4">
    <name type="scientific">Gulosibacter chungangensis</name>
    <dbReference type="NCBI Taxonomy" id="979746"/>
    <lineage>
        <taxon>Bacteria</taxon>
        <taxon>Bacillati</taxon>
        <taxon>Actinomycetota</taxon>
        <taxon>Actinomycetes</taxon>
        <taxon>Micrococcales</taxon>
        <taxon>Microbacteriaceae</taxon>
        <taxon>Gulosibacter</taxon>
    </lineage>
</organism>
<keyword evidence="4" id="KW-1185">Reference proteome</keyword>
<feature type="compositionally biased region" description="Basic and acidic residues" evidence="1">
    <location>
        <begin position="40"/>
        <end position="54"/>
    </location>
</feature>
<evidence type="ECO:0000256" key="2">
    <source>
        <dbReference type="SAM" id="SignalP"/>
    </source>
</evidence>
<dbReference type="Proteomes" id="UP000433493">
    <property type="component" value="Unassembled WGS sequence"/>
</dbReference>
<feature type="chain" id="PRO_5038504744" description="PQQ-binding-like beta-propeller repeat protein" evidence="2">
    <location>
        <begin position="26"/>
        <end position="427"/>
    </location>
</feature>
<reference evidence="3 4" key="1">
    <citation type="submission" date="2019-09" db="EMBL/GenBank/DDBJ databases">
        <title>Phylogeny of genus Pseudoclavibacter and closely related genus.</title>
        <authorList>
            <person name="Li Y."/>
        </authorList>
    </citation>
    <scope>NUCLEOTIDE SEQUENCE [LARGE SCALE GENOMIC DNA]</scope>
    <source>
        <strain evidence="3 4">KCTC 13959</strain>
    </source>
</reference>
<accession>A0A7J5BBE8</accession>
<keyword evidence="2" id="KW-0732">Signal</keyword>
<dbReference type="PROSITE" id="PS51257">
    <property type="entry name" value="PROKAR_LIPOPROTEIN"/>
    <property type="match status" value="1"/>
</dbReference>
<sequence>MTTKNIRTAFAAVAFTSLLALTGCAATGAASPTSSGTAASEEHDHEHDHDHEGGEATEAAGPTPRVVVTYDGGLMVLDSATLEVVADYELDGFNRVNAAGDGRHVLVSTTGGWALLDTGTWTEPHGDHTHSYTAEPALYDVVVDAEAPGHVVVHDGLTTLFDDGTGEVTVIPTADWTEIAETGTVEPVRTYTTENPHHGVAMASQDDTLFVTEGNETDRDGASLLNGADEKIVTNDQCPGVHGETVVGESILVGCEDGVLLLHGDHFHKIDAEGEFARIGNAHAVEGSAIVLGDYKTDPDAGNGLQQISLIDTDAEAISVVEVGSTYTWRGLDRGLDGSALVLGEDGGLRVIDAESGEITSTIEVISSWTAPVEWQEAHPAIAQERGYVYVTEPATSEIHKVDYVSGEVVDSAVLPHATNELVVVTG</sequence>
<evidence type="ECO:0000313" key="4">
    <source>
        <dbReference type="Proteomes" id="UP000433493"/>
    </source>
</evidence>
<evidence type="ECO:0000256" key="1">
    <source>
        <dbReference type="SAM" id="MobiDB-lite"/>
    </source>
</evidence>
<proteinExistence type="predicted"/>
<feature type="compositionally biased region" description="Low complexity" evidence="1">
    <location>
        <begin position="30"/>
        <end position="39"/>
    </location>
</feature>
<dbReference type="InterPro" id="IPR011044">
    <property type="entry name" value="Quino_amine_DH_bsu"/>
</dbReference>
<dbReference type="SUPFAM" id="SSF50969">
    <property type="entry name" value="YVTN repeat-like/Quinoprotein amine dehydrogenase"/>
    <property type="match status" value="1"/>
</dbReference>